<dbReference type="InterPro" id="IPR027461">
    <property type="entry name" value="Carboxypeptidase_A_C_sf"/>
</dbReference>
<name>A0A1G2U8H2_9BACT</name>
<dbReference type="Gene3D" id="3.40.50.10740">
    <property type="entry name" value="Class I glutamine amidotransferase-like"/>
    <property type="match status" value="1"/>
</dbReference>
<dbReference type="InterPro" id="IPR003507">
    <property type="entry name" value="S66_fam"/>
</dbReference>
<comment type="similarity">
    <text evidence="1">Belongs to the peptidase S66 family.</text>
</comment>
<organism evidence="5 6">
    <name type="scientific">Candidatus Zambryskibacteria bacterium RIFCSPLOWO2_01_FULL_47_14</name>
    <dbReference type="NCBI Taxonomy" id="1802763"/>
    <lineage>
        <taxon>Bacteria</taxon>
        <taxon>Candidatus Zambryskiibacteriota</taxon>
    </lineage>
</organism>
<dbReference type="AlphaFoldDB" id="A0A1G2U8H2"/>
<dbReference type="Pfam" id="PF17676">
    <property type="entry name" value="Peptidase_S66C"/>
    <property type="match status" value="1"/>
</dbReference>
<proteinExistence type="inferred from homology"/>
<accession>A0A1G2U8H2</accession>
<dbReference type="Gene3D" id="3.50.30.60">
    <property type="entry name" value="LD-carboxypeptidase A C-terminal domain-like"/>
    <property type="match status" value="1"/>
</dbReference>
<dbReference type="PANTHER" id="PTHR30237">
    <property type="entry name" value="MURAMOYLTETRAPEPTIDE CARBOXYPEPTIDASE"/>
    <property type="match status" value="1"/>
</dbReference>
<sequence>MRLKRYKLNKGDTIAVLAPSSGKAAEFPNVYKKGIKNLEEVFGLKVKEYRTAKMNDQELYNNPRIRAEDINSAFDDAEVRGIITTIGGDDSVRILPFLDKNIIRNNPKLFMGYSDATIVLTYLNQLGLASFHGPSVMAGFAQTKNLPHSFQDHVNKFLFSDFGELEYKSYEAFCDGYKDWNAPETSGEISILQKNHGWNWINGKDDATGELFGGCIEALEFLKSTIYWPKENFWNNKVLFLETSEEKPTINQVKYMLRNYGTQGIFRKISALFFGRAIFYSNEEKVELEKMIFDVVVEEFGAKELPLVTNMDFGHTDPQFILPLGVRIDVSISNKSVMLNATE</sequence>
<evidence type="ECO:0000259" key="3">
    <source>
        <dbReference type="Pfam" id="PF02016"/>
    </source>
</evidence>
<dbReference type="GO" id="GO:0016787">
    <property type="term" value="F:hydrolase activity"/>
    <property type="evidence" value="ECO:0007669"/>
    <property type="project" value="UniProtKB-KW"/>
</dbReference>
<dbReference type="InterPro" id="IPR027478">
    <property type="entry name" value="LdcA_N"/>
</dbReference>
<reference evidence="5 6" key="1">
    <citation type="journal article" date="2016" name="Nat. Commun.">
        <title>Thousands of microbial genomes shed light on interconnected biogeochemical processes in an aquifer system.</title>
        <authorList>
            <person name="Anantharaman K."/>
            <person name="Brown C.T."/>
            <person name="Hug L.A."/>
            <person name="Sharon I."/>
            <person name="Castelle C.J."/>
            <person name="Probst A.J."/>
            <person name="Thomas B.C."/>
            <person name="Singh A."/>
            <person name="Wilkins M.J."/>
            <person name="Karaoz U."/>
            <person name="Brodie E.L."/>
            <person name="Williams K.H."/>
            <person name="Hubbard S.S."/>
            <person name="Banfield J.F."/>
        </authorList>
    </citation>
    <scope>NUCLEOTIDE SEQUENCE [LARGE SCALE GENOMIC DNA]</scope>
</reference>
<comment type="caution">
    <text evidence="5">The sequence shown here is derived from an EMBL/GenBank/DDBJ whole genome shotgun (WGS) entry which is preliminary data.</text>
</comment>
<dbReference type="InterPro" id="IPR040449">
    <property type="entry name" value="Peptidase_S66_N"/>
</dbReference>
<evidence type="ECO:0000256" key="2">
    <source>
        <dbReference type="ARBA" id="ARBA00022801"/>
    </source>
</evidence>
<evidence type="ECO:0000259" key="4">
    <source>
        <dbReference type="Pfam" id="PF17676"/>
    </source>
</evidence>
<evidence type="ECO:0000313" key="6">
    <source>
        <dbReference type="Proteomes" id="UP000177068"/>
    </source>
</evidence>
<dbReference type="SUPFAM" id="SSF141986">
    <property type="entry name" value="LD-carboxypeptidase A C-terminal domain-like"/>
    <property type="match status" value="1"/>
</dbReference>
<dbReference type="Proteomes" id="UP000177068">
    <property type="component" value="Unassembled WGS sequence"/>
</dbReference>
<keyword evidence="2" id="KW-0378">Hydrolase</keyword>
<dbReference type="PANTHER" id="PTHR30237:SF4">
    <property type="entry name" value="LD-CARBOXYPEPTIDASE C-TERMINAL DOMAIN-CONTAINING PROTEIN"/>
    <property type="match status" value="1"/>
</dbReference>
<dbReference type="InterPro" id="IPR029062">
    <property type="entry name" value="Class_I_gatase-like"/>
</dbReference>
<evidence type="ECO:0008006" key="7">
    <source>
        <dbReference type="Google" id="ProtNLM"/>
    </source>
</evidence>
<dbReference type="EMBL" id="MHWG01000011">
    <property type="protein sequence ID" value="OHB05775.1"/>
    <property type="molecule type" value="Genomic_DNA"/>
</dbReference>
<dbReference type="Pfam" id="PF02016">
    <property type="entry name" value="Peptidase_S66"/>
    <property type="match status" value="1"/>
</dbReference>
<gene>
    <name evidence="5" type="ORF">A3A26_01620</name>
</gene>
<evidence type="ECO:0000256" key="1">
    <source>
        <dbReference type="ARBA" id="ARBA00010233"/>
    </source>
</evidence>
<evidence type="ECO:0000313" key="5">
    <source>
        <dbReference type="EMBL" id="OHB05775.1"/>
    </source>
</evidence>
<feature type="domain" description="LD-carboxypeptidase N-terminal" evidence="3">
    <location>
        <begin position="14"/>
        <end position="133"/>
    </location>
</feature>
<dbReference type="InterPro" id="IPR040921">
    <property type="entry name" value="Peptidase_S66C"/>
</dbReference>
<protein>
    <recommendedName>
        <fullName evidence="7">Peptidase S66</fullName>
    </recommendedName>
</protein>
<dbReference type="SUPFAM" id="SSF52317">
    <property type="entry name" value="Class I glutamine amidotransferase-like"/>
    <property type="match status" value="1"/>
</dbReference>
<dbReference type="PIRSF" id="PIRSF028757">
    <property type="entry name" value="LD-carboxypeptidase"/>
    <property type="match status" value="1"/>
</dbReference>
<dbReference type="CDD" id="cd07062">
    <property type="entry name" value="Peptidase_S66_mccF_like"/>
    <property type="match status" value="1"/>
</dbReference>
<feature type="domain" description="LD-carboxypeptidase C-terminal" evidence="4">
    <location>
        <begin position="208"/>
        <end position="329"/>
    </location>
</feature>